<feature type="transmembrane region" description="Helical" evidence="1">
    <location>
        <begin position="91"/>
        <end position="111"/>
    </location>
</feature>
<evidence type="ECO:0000256" key="1">
    <source>
        <dbReference type="SAM" id="Phobius"/>
    </source>
</evidence>
<sequence>MERPISVVIQELHRRARNGFRHAPFTLAFLFGLVFAGGFGVWLEVWNLMLTSASDPAFGNLAPLRTALSTYFPAVIGAAAMQMTFEDDQKANRGIAIGLTILLLVAFLMMTDRRLSDCAAFALGIASTLVSLWTWCAANGNALTFQEQPLTAPVGGDVEPNAPIAGSDALDGLKY</sequence>
<feature type="transmembrane region" description="Helical" evidence="1">
    <location>
        <begin position="118"/>
        <end position="135"/>
    </location>
</feature>
<gene>
    <name evidence="2" type="ORF">COO09_18185</name>
</gene>
<comment type="caution">
    <text evidence="2">The sequence shown here is derived from an EMBL/GenBank/DDBJ whole genome shotgun (WGS) entry which is preliminary data.</text>
</comment>
<dbReference type="AlphaFoldDB" id="A0A2A4FRJ9"/>
<dbReference type="EMBL" id="NWUF01000022">
    <property type="protein sequence ID" value="PCE40787.1"/>
    <property type="molecule type" value="Genomic_DNA"/>
</dbReference>
<dbReference type="Proteomes" id="UP000218934">
    <property type="component" value="Unassembled WGS sequence"/>
</dbReference>
<dbReference type="OrthoDB" id="7865581at2"/>
<keyword evidence="1" id="KW-0472">Membrane</keyword>
<keyword evidence="1" id="KW-1133">Transmembrane helix</keyword>
<keyword evidence="3" id="KW-1185">Reference proteome</keyword>
<reference evidence="2 3" key="1">
    <citation type="submission" date="2017-09" db="EMBL/GenBank/DDBJ databases">
        <title>The Catabolism of 3,6-Dichlorosalicylic acid is Initiated by the Cytochrome P450 Monooxygenase DsmABC in Rhizorhabdus dicambivorans Ndbn-20.</title>
        <authorList>
            <person name="Na L."/>
        </authorList>
    </citation>
    <scope>NUCLEOTIDE SEQUENCE [LARGE SCALE GENOMIC DNA]</scope>
    <source>
        <strain evidence="2 3">Ndbn-20m</strain>
    </source>
</reference>
<evidence type="ECO:0000313" key="2">
    <source>
        <dbReference type="EMBL" id="PCE40787.1"/>
    </source>
</evidence>
<accession>A0A2A4FRJ9</accession>
<organism evidence="2 3">
    <name type="scientific">Rhizorhabdus dicambivorans</name>
    <dbReference type="NCBI Taxonomy" id="1850238"/>
    <lineage>
        <taxon>Bacteria</taxon>
        <taxon>Pseudomonadati</taxon>
        <taxon>Pseudomonadota</taxon>
        <taxon>Alphaproteobacteria</taxon>
        <taxon>Sphingomonadales</taxon>
        <taxon>Sphingomonadaceae</taxon>
        <taxon>Rhizorhabdus</taxon>
    </lineage>
</organism>
<dbReference type="RefSeq" id="WP_066966591.1">
    <property type="nucleotide sequence ID" value="NZ_CP023449.1"/>
</dbReference>
<keyword evidence="1" id="KW-0812">Transmembrane</keyword>
<protein>
    <submittedName>
        <fullName evidence="2">Uncharacterized protein</fullName>
    </submittedName>
</protein>
<proteinExistence type="predicted"/>
<feature type="transmembrane region" description="Helical" evidence="1">
    <location>
        <begin position="23"/>
        <end position="43"/>
    </location>
</feature>
<evidence type="ECO:0000313" key="3">
    <source>
        <dbReference type="Proteomes" id="UP000218934"/>
    </source>
</evidence>
<name>A0A2A4FRJ9_9SPHN</name>